<dbReference type="SUPFAM" id="SSF53098">
    <property type="entry name" value="Ribonuclease H-like"/>
    <property type="match status" value="1"/>
</dbReference>
<accession>A0AAV0XPA8</accession>
<comment type="caution">
    <text evidence="1">The sequence shown here is derived from an EMBL/GenBank/DDBJ whole genome shotgun (WGS) entry which is preliminary data.</text>
</comment>
<dbReference type="EMBL" id="CARXXK010000005">
    <property type="protein sequence ID" value="CAI6369588.1"/>
    <property type="molecule type" value="Genomic_DNA"/>
</dbReference>
<dbReference type="Proteomes" id="UP001160148">
    <property type="component" value="Unassembled WGS sequence"/>
</dbReference>
<sequence>MRGSYNGLQAIIRRSNTAAIFVWCYAHRLNLVLTDAVSSSVNAVDMFGIIETVHDFINSSKKMVALYELHQEKCYGNKQRKRRFKRVQTTRWWSHDLALNTVLDTFDALCDTLEELQKSECIRDRKGAHQAKCLKENLICDKFLLTAFIYKQ</sequence>
<dbReference type="InterPro" id="IPR012337">
    <property type="entry name" value="RNaseH-like_sf"/>
</dbReference>
<proteinExistence type="predicted"/>
<dbReference type="PANTHER" id="PTHR46289:SF14">
    <property type="entry name" value="DUF4371 DOMAIN-CONTAINING PROTEIN"/>
    <property type="match status" value="1"/>
</dbReference>
<reference evidence="1 2" key="1">
    <citation type="submission" date="2023-01" db="EMBL/GenBank/DDBJ databases">
        <authorList>
            <person name="Whitehead M."/>
        </authorList>
    </citation>
    <scope>NUCLEOTIDE SEQUENCE [LARGE SCALE GENOMIC DNA]</scope>
</reference>
<dbReference type="PANTHER" id="PTHR46289">
    <property type="entry name" value="52 KDA REPRESSOR OF THE INHIBITOR OF THE PROTEIN KINASE-LIKE PROTEIN-RELATED"/>
    <property type="match status" value="1"/>
</dbReference>
<keyword evidence="2" id="KW-1185">Reference proteome</keyword>
<evidence type="ECO:0000313" key="1">
    <source>
        <dbReference type="EMBL" id="CAI6369588.1"/>
    </source>
</evidence>
<gene>
    <name evidence="1" type="ORF">MEUPH1_LOCUS23813</name>
</gene>
<evidence type="ECO:0000313" key="2">
    <source>
        <dbReference type="Proteomes" id="UP001160148"/>
    </source>
</evidence>
<dbReference type="InterPro" id="IPR052958">
    <property type="entry name" value="IFN-induced_PKR_regulator"/>
</dbReference>
<dbReference type="AlphaFoldDB" id="A0AAV0XPA8"/>
<name>A0AAV0XPA8_9HEMI</name>
<protein>
    <submittedName>
        <fullName evidence="1">Uncharacterized protein</fullName>
    </submittedName>
</protein>
<organism evidence="1 2">
    <name type="scientific">Macrosiphum euphorbiae</name>
    <name type="common">potato aphid</name>
    <dbReference type="NCBI Taxonomy" id="13131"/>
    <lineage>
        <taxon>Eukaryota</taxon>
        <taxon>Metazoa</taxon>
        <taxon>Ecdysozoa</taxon>
        <taxon>Arthropoda</taxon>
        <taxon>Hexapoda</taxon>
        <taxon>Insecta</taxon>
        <taxon>Pterygota</taxon>
        <taxon>Neoptera</taxon>
        <taxon>Paraneoptera</taxon>
        <taxon>Hemiptera</taxon>
        <taxon>Sternorrhyncha</taxon>
        <taxon>Aphidomorpha</taxon>
        <taxon>Aphidoidea</taxon>
        <taxon>Aphididae</taxon>
        <taxon>Macrosiphini</taxon>
        <taxon>Macrosiphum</taxon>
    </lineage>
</organism>